<protein>
    <recommendedName>
        <fullName evidence="4">Redoxin domain-containing protein</fullName>
    </recommendedName>
</protein>
<evidence type="ECO:0000313" key="3">
    <source>
        <dbReference type="Proteomes" id="UP000321734"/>
    </source>
</evidence>
<dbReference type="OrthoDB" id="1134224at2"/>
<dbReference type="Proteomes" id="UP000321734">
    <property type="component" value="Unassembled WGS sequence"/>
</dbReference>
<evidence type="ECO:0000256" key="1">
    <source>
        <dbReference type="SAM" id="SignalP"/>
    </source>
</evidence>
<dbReference type="EMBL" id="VORX01000001">
    <property type="protein sequence ID" value="TXE10683.1"/>
    <property type="molecule type" value="Genomic_DNA"/>
</dbReference>
<accession>A0A5C7ASV7</accession>
<dbReference type="InterPro" id="IPR036249">
    <property type="entry name" value="Thioredoxin-like_sf"/>
</dbReference>
<evidence type="ECO:0008006" key="4">
    <source>
        <dbReference type="Google" id="ProtNLM"/>
    </source>
</evidence>
<name>A0A5C7ASV7_9FLAO</name>
<dbReference type="Gene3D" id="3.40.30.10">
    <property type="entry name" value="Glutaredoxin"/>
    <property type="match status" value="1"/>
</dbReference>
<dbReference type="AlphaFoldDB" id="A0A5C7ASV7"/>
<dbReference type="SUPFAM" id="SSF52833">
    <property type="entry name" value="Thioredoxin-like"/>
    <property type="match status" value="1"/>
</dbReference>
<feature type="chain" id="PRO_5022797326" description="Redoxin domain-containing protein" evidence="1">
    <location>
        <begin position="21"/>
        <end position="237"/>
    </location>
</feature>
<evidence type="ECO:0000313" key="2">
    <source>
        <dbReference type="EMBL" id="TXE10683.1"/>
    </source>
</evidence>
<feature type="signal peptide" evidence="1">
    <location>
        <begin position="1"/>
        <end position="20"/>
    </location>
</feature>
<keyword evidence="3" id="KW-1185">Reference proteome</keyword>
<organism evidence="2 3">
    <name type="scientific">Gelidibacter salicanalis</name>
    <dbReference type="NCBI Taxonomy" id="291193"/>
    <lineage>
        <taxon>Bacteria</taxon>
        <taxon>Pseudomonadati</taxon>
        <taxon>Bacteroidota</taxon>
        <taxon>Flavobacteriia</taxon>
        <taxon>Flavobacteriales</taxon>
        <taxon>Flavobacteriaceae</taxon>
        <taxon>Gelidibacter</taxon>
    </lineage>
</organism>
<reference evidence="2 3" key="1">
    <citation type="submission" date="2019-08" db="EMBL/GenBank/DDBJ databases">
        <title>Genome sequence of Gelidibacter salicanalis IC162T.</title>
        <authorList>
            <person name="Bowman J.P."/>
        </authorList>
    </citation>
    <scope>NUCLEOTIDE SEQUENCE [LARGE SCALE GENOMIC DNA]</scope>
    <source>
        <strain evidence="2 3">IC162</strain>
    </source>
</reference>
<dbReference type="RefSeq" id="WP_146889146.1">
    <property type="nucleotide sequence ID" value="NZ_VORX01000001.1"/>
</dbReference>
<sequence>MAIKKLRTLLLLLFCPLLFAQEKKVYFDDALAQHLSTFNTQSDLAIKNQQPEHVDVLFDTLVEKHLRNTYISDLKFRKTSGGKLYTETLDQPFLLITKNSAIIQKRAEIIKINEIASQYKDRLVVIVVYWDTKRTAKKKARRYNNNVIVVYADERHNKLNRTLSVYKHSFGVPTCFYINEDKQVYDIDRKFFLKNIDASTKKLFIERTQNSIAQLLETQPIHRSPQENSEVIVTDEP</sequence>
<comment type="caution">
    <text evidence="2">The sequence shown here is derived from an EMBL/GenBank/DDBJ whole genome shotgun (WGS) entry which is preliminary data.</text>
</comment>
<keyword evidence="1" id="KW-0732">Signal</keyword>
<gene>
    <name evidence="2" type="ORF">ES711_01895</name>
</gene>
<proteinExistence type="predicted"/>